<evidence type="ECO:0000313" key="1">
    <source>
        <dbReference type="EnsemblProtists" id="HpaP812572"/>
    </source>
</evidence>
<dbReference type="Proteomes" id="UP000011713">
    <property type="component" value="Unassembled WGS sequence"/>
</dbReference>
<dbReference type="InParanoid" id="M4C0P2"/>
<dbReference type="HOGENOM" id="CLU_1879399_0_0_1"/>
<sequence>MTSELSTLFVLSLPVALSELWELTELSSFSELSSYSVSGRFRLRDQKWWAAVLSLSLLSGAMGSESLSRCRSSTHAGTWYLLIFASSSAKTTLCEPDEASLDATEFSKPPSAFTALPHVDRHTNAADTKIDRRIGQ</sequence>
<dbReference type="EMBL" id="JH598078">
    <property type="status" value="NOT_ANNOTATED_CDS"/>
    <property type="molecule type" value="Genomic_DNA"/>
</dbReference>
<reference evidence="1" key="2">
    <citation type="submission" date="2015-06" db="UniProtKB">
        <authorList>
            <consortium name="EnsemblProtists"/>
        </authorList>
    </citation>
    <scope>IDENTIFICATION</scope>
    <source>
        <strain evidence="1">Emoy2</strain>
    </source>
</reference>
<dbReference type="EnsemblProtists" id="HpaT812572">
    <property type="protein sequence ID" value="HpaP812572"/>
    <property type="gene ID" value="HpaG812572"/>
</dbReference>
<dbReference type="AlphaFoldDB" id="M4C0P2"/>
<organism evidence="1 2">
    <name type="scientific">Hyaloperonospora arabidopsidis (strain Emoy2)</name>
    <name type="common">Downy mildew agent</name>
    <name type="synonym">Peronospora arabidopsidis</name>
    <dbReference type="NCBI Taxonomy" id="559515"/>
    <lineage>
        <taxon>Eukaryota</taxon>
        <taxon>Sar</taxon>
        <taxon>Stramenopiles</taxon>
        <taxon>Oomycota</taxon>
        <taxon>Peronosporomycetes</taxon>
        <taxon>Peronosporales</taxon>
        <taxon>Peronosporaceae</taxon>
        <taxon>Hyaloperonospora</taxon>
    </lineage>
</organism>
<accession>M4C0P2</accession>
<evidence type="ECO:0000313" key="2">
    <source>
        <dbReference type="Proteomes" id="UP000011713"/>
    </source>
</evidence>
<proteinExistence type="predicted"/>
<protein>
    <submittedName>
        <fullName evidence="1">Uncharacterized protein</fullName>
    </submittedName>
</protein>
<dbReference type="VEuPathDB" id="FungiDB:HpaG812572"/>
<keyword evidence="2" id="KW-1185">Reference proteome</keyword>
<name>M4C0P2_HYAAE</name>
<reference evidence="2" key="1">
    <citation type="journal article" date="2010" name="Science">
        <title>Signatures of adaptation to obligate biotrophy in the Hyaloperonospora arabidopsidis genome.</title>
        <authorList>
            <person name="Baxter L."/>
            <person name="Tripathy S."/>
            <person name="Ishaque N."/>
            <person name="Boot N."/>
            <person name="Cabral A."/>
            <person name="Kemen E."/>
            <person name="Thines M."/>
            <person name="Ah-Fong A."/>
            <person name="Anderson R."/>
            <person name="Badejoko W."/>
            <person name="Bittner-Eddy P."/>
            <person name="Boore J.L."/>
            <person name="Chibucos M.C."/>
            <person name="Coates M."/>
            <person name="Dehal P."/>
            <person name="Delehaunty K."/>
            <person name="Dong S."/>
            <person name="Downton P."/>
            <person name="Dumas B."/>
            <person name="Fabro G."/>
            <person name="Fronick C."/>
            <person name="Fuerstenberg S.I."/>
            <person name="Fulton L."/>
            <person name="Gaulin E."/>
            <person name="Govers F."/>
            <person name="Hughes L."/>
            <person name="Humphray S."/>
            <person name="Jiang R.H."/>
            <person name="Judelson H."/>
            <person name="Kamoun S."/>
            <person name="Kyung K."/>
            <person name="Meijer H."/>
            <person name="Minx P."/>
            <person name="Morris P."/>
            <person name="Nelson J."/>
            <person name="Phuntumart V."/>
            <person name="Qutob D."/>
            <person name="Rehmany A."/>
            <person name="Rougon-Cardoso A."/>
            <person name="Ryden P."/>
            <person name="Torto-Alalibo T."/>
            <person name="Studholme D."/>
            <person name="Wang Y."/>
            <person name="Win J."/>
            <person name="Wood J."/>
            <person name="Clifton S.W."/>
            <person name="Rogers J."/>
            <person name="Van den Ackerveken G."/>
            <person name="Jones J.D."/>
            <person name="McDowell J.M."/>
            <person name="Beynon J."/>
            <person name="Tyler B.M."/>
        </authorList>
    </citation>
    <scope>NUCLEOTIDE SEQUENCE [LARGE SCALE GENOMIC DNA]</scope>
    <source>
        <strain evidence="2">Emoy2</strain>
    </source>
</reference>